<comment type="caution">
    <text evidence="2">The sequence shown here is derived from an EMBL/GenBank/DDBJ whole genome shotgun (WGS) entry which is preliminary data.</text>
</comment>
<evidence type="ECO:0000256" key="1">
    <source>
        <dbReference type="SAM" id="MobiDB-lite"/>
    </source>
</evidence>
<name>A0ABQ5CCM5_9ASTR</name>
<dbReference type="EMBL" id="BQNB010014154">
    <property type="protein sequence ID" value="GJT24680.1"/>
    <property type="molecule type" value="Genomic_DNA"/>
</dbReference>
<reference evidence="2" key="2">
    <citation type="submission" date="2022-01" db="EMBL/GenBank/DDBJ databases">
        <authorList>
            <person name="Yamashiro T."/>
            <person name="Shiraishi A."/>
            <person name="Satake H."/>
            <person name="Nakayama K."/>
        </authorList>
    </citation>
    <scope>NUCLEOTIDE SEQUENCE</scope>
</reference>
<accession>A0ABQ5CCM5</accession>
<organism evidence="2 3">
    <name type="scientific">Tanacetum coccineum</name>
    <dbReference type="NCBI Taxonomy" id="301880"/>
    <lineage>
        <taxon>Eukaryota</taxon>
        <taxon>Viridiplantae</taxon>
        <taxon>Streptophyta</taxon>
        <taxon>Embryophyta</taxon>
        <taxon>Tracheophyta</taxon>
        <taxon>Spermatophyta</taxon>
        <taxon>Magnoliopsida</taxon>
        <taxon>eudicotyledons</taxon>
        <taxon>Gunneridae</taxon>
        <taxon>Pentapetalae</taxon>
        <taxon>asterids</taxon>
        <taxon>campanulids</taxon>
        <taxon>Asterales</taxon>
        <taxon>Asteraceae</taxon>
        <taxon>Asteroideae</taxon>
        <taxon>Anthemideae</taxon>
        <taxon>Anthemidinae</taxon>
        <taxon>Tanacetum</taxon>
    </lineage>
</organism>
<protein>
    <submittedName>
        <fullName evidence="2">Uncharacterized protein</fullName>
    </submittedName>
</protein>
<proteinExistence type="predicted"/>
<gene>
    <name evidence="2" type="ORF">Tco_0894617</name>
</gene>
<reference evidence="2" key="1">
    <citation type="journal article" date="2022" name="Int. J. Mol. Sci.">
        <title>Draft Genome of Tanacetum Coccineum: Genomic Comparison of Closely Related Tanacetum-Family Plants.</title>
        <authorList>
            <person name="Yamashiro T."/>
            <person name="Shiraishi A."/>
            <person name="Nakayama K."/>
            <person name="Satake H."/>
        </authorList>
    </citation>
    <scope>NUCLEOTIDE SEQUENCE</scope>
</reference>
<keyword evidence="3" id="KW-1185">Reference proteome</keyword>
<sequence length="112" mass="12016">MKSLNMKLPSIVELLEQRFVAIVGYKEKMWGMNRIDIGGDVVDLTGDEDLTDEDGDIGMGDSTGASASLGGEIFSGGKKSWESNIGGDSEDKRSLVKSSEKLGEVFPGEARE</sequence>
<feature type="compositionally biased region" description="Basic and acidic residues" evidence="1">
    <location>
        <begin position="89"/>
        <end position="112"/>
    </location>
</feature>
<evidence type="ECO:0000313" key="2">
    <source>
        <dbReference type="EMBL" id="GJT24680.1"/>
    </source>
</evidence>
<dbReference type="Proteomes" id="UP001151760">
    <property type="component" value="Unassembled WGS sequence"/>
</dbReference>
<feature type="region of interest" description="Disordered" evidence="1">
    <location>
        <begin position="46"/>
        <end position="112"/>
    </location>
</feature>
<feature type="compositionally biased region" description="Acidic residues" evidence="1">
    <location>
        <begin position="46"/>
        <end position="56"/>
    </location>
</feature>
<evidence type="ECO:0000313" key="3">
    <source>
        <dbReference type="Proteomes" id="UP001151760"/>
    </source>
</evidence>